<reference evidence="3" key="2">
    <citation type="journal article" date="2024" name="Plant">
        <title>Genomic evolution and insights into agronomic trait innovations of Sesamum species.</title>
        <authorList>
            <person name="Miao H."/>
            <person name="Wang L."/>
            <person name="Qu L."/>
            <person name="Liu H."/>
            <person name="Sun Y."/>
            <person name="Le M."/>
            <person name="Wang Q."/>
            <person name="Wei S."/>
            <person name="Zheng Y."/>
            <person name="Lin W."/>
            <person name="Duan Y."/>
            <person name="Cao H."/>
            <person name="Xiong S."/>
            <person name="Wang X."/>
            <person name="Wei L."/>
            <person name="Li C."/>
            <person name="Ma Q."/>
            <person name="Ju M."/>
            <person name="Zhao R."/>
            <person name="Li G."/>
            <person name="Mu C."/>
            <person name="Tian Q."/>
            <person name="Mei H."/>
            <person name="Zhang T."/>
            <person name="Gao T."/>
            <person name="Zhang H."/>
        </authorList>
    </citation>
    <scope>NUCLEOTIDE SEQUENCE</scope>
    <source>
        <strain evidence="3">G02</strain>
    </source>
</reference>
<dbReference type="InterPro" id="IPR054722">
    <property type="entry name" value="PolX-like_BBD"/>
</dbReference>
<evidence type="ECO:0000259" key="1">
    <source>
        <dbReference type="Pfam" id="PF13976"/>
    </source>
</evidence>
<dbReference type="InterPro" id="IPR025724">
    <property type="entry name" value="GAG-pre-integrase_dom"/>
</dbReference>
<reference evidence="3" key="1">
    <citation type="submission" date="2020-06" db="EMBL/GenBank/DDBJ databases">
        <authorList>
            <person name="Li T."/>
            <person name="Hu X."/>
            <person name="Zhang T."/>
            <person name="Song X."/>
            <person name="Zhang H."/>
            <person name="Dai N."/>
            <person name="Sheng W."/>
            <person name="Hou X."/>
            <person name="Wei L."/>
        </authorList>
    </citation>
    <scope>NUCLEOTIDE SEQUENCE</scope>
    <source>
        <strain evidence="3">G02</strain>
        <tissue evidence="3">Leaf</tissue>
    </source>
</reference>
<feature type="domain" description="Retrovirus-related Pol polyprotein from transposon TNT 1-94-like beta-barrel" evidence="2">
    <location>
        <begin position="1"/>
        <end position="70"/>
    </location>
</feature>
<organism evidence="3">
    <name type="scientific">Sesamum radiatum</name>
    <name type="common">Black benniseed</name>
    <dbReference type="NCBI Taxonomy" id="300843"/>
    <lineage>
        <taxon>Eukaryota</taxon>
        <taxon>Viridiplantae</taxon>
        <taxon>Streptophyta</taxon>
        <taxon>Embryophyta</taxon>
        <taxon>Tracheophyta</taxon>
        <taxon>Spermatophyta</taxon>
        <taxon>Magnoliopsida</taxon>
        <taxon>eudicotyledons</taxon>
        <taxon>Gunneridae</taxon>
        <taxon>Pentapetalae</taxon>
        <taxon>asterids</taxon>
        <taxon>lamiids</taxon>
        <taxon>Lamiales</taxon>
        <taxon>Pedaliaceae</taxon>
        <taxon>Sesamum</taxon>
    </lineage>
</organism>
<proteinExistence type="predicted"/>
<dbReference type="Pfam" id="PF13976">
    <property type="entry name" value="gag_pre-integrs"/>
    <property type="match status" value="1"/>
</dbReference>
<evidence type="ECO:0000259" key="2">
    <source>
        <dbReference type="Pfam" id="PF22936"/>
    </source>
</evidence>
<dbReference type="AlphaFoldDB" id="A0AAW2R2R7"/>
<name>A0AAW2R2R7_SESRA</name>
<evidence type="ECO:0000313" key="3">
    <source>
        <dbReference type="EMBL" id="KAL0374305.1"/>
    </source>
</evidence>
<gene>
    <name evidence="3" type="ORF">Sradi_3346200</name>
</gene>
<comment type="caution">
    <text evidence="3">The sequence shown here is derived from an EMBL/GenBank/DDBJ whole genome shotgun (WGS) entry which is preliminary data.</text>
</comment>
<accession>A0AAW2R2R7</accession>
<dbReference type="EMBL" id="JACGWJ010000014">
    <property type="protein sequence ID" value="KAL0374305.1"/>
    <property type="molecule type" value="Genomic_DNA"/>
</dbReference>
<dbReference type="Pfam" id="PF22936">
    <property type="entry name" value="Pol_BBD"/>
    <property type="match status" value="1"/>
</dbReference>
<sequence>MSSDLKRFKSLDEKYSSKVRLGDGRLVDVKGIGVVIVQTFSGTKVITDVLFVPDIKQNLLSVGQLLDKNYTIEFKDRTCEINDHLGVKLLSTRMQNKSFNLDFKNHEVEAFVGVEANSCLWHKRFGHTNYDALRLLEKREMVSDLPIINVPSGVCGVCQLGKLSRTLFPVDQAWRANEKLQLVHTDVWTNEHFFIWWKSIPFIY</sequence>
<feature type="domain" description="GAG-pre-integrase" evidence="1">
    <location>
        <begin position="105"/>
        <end position="162"/>
    </location>
</feature>
<protein>
    <submittedName>
        <fullName evidence="3">Retrovirus-related Pol polyprotein from transposon RE1</fullName>
    </submittedName>
</protein>